<feature type="region of interest" description="Disordered" evidence="1">
    <location>
        <begin position="35"/>
        <end position="54"/>
    </location>
</feature>
<dbReference type="Proteomes" id="UP001227192">
    <property type="component" value="Unassembled WGS sequence"/>
</dbReference>
<organism evidence="2 3">
    <name type="scientific">Penicillium thymicola</name>
    <dbReference type="NCBI Taxonomy" id="293382"/>
    <lineage>
        <taxon>Eukaryota</taxon>
        <taxon>Fungi</taxon>
        <taxon>Dikarya</taxon>
        <taxon>Ascomycota</taxon>
        <taxon>Pezizomycotina</taxon>
        <taxon>Eurotiomycetes</taxon>
        <taxon>Eurotiomycetidae</taxon>
        <taxon>Eurotiales</taxon>
        <taxon>Aspergillaceae</taxon>
        <taxon>Penicillium</taxon>
    </lineage>
</organism>
<keyword evidence="3" id="KW-1185">Reference proteome</keyword>
<evidence type="ECO:0000313" key="3">
    <source>
        <dbReference type="Proteomes" id="UP001227192"/>
    </source>
</evidence>
<name>A0AAI9TIG7_PENTH</name>
<reference evidence="2" key="1">
    <citation type="submission" date="2015-06" db="EMBL/GenBank/DDBJ databases">
        <authorList>
            <person name="Nguyen H."/>
        </authorList>
    </citation>
    <scope>NUCLEOTIDE SEQUENCE</scope>
    <source>
        <strain evidence="2">DAOM 180753</strain>
    </source>
</reference>
<proteinExistence type="predicted"/>
<comment type="caution">
    <text evidence="2">The sequence shown here is derived from an EMBL/GenBank/DDBJ whole genome shotgun (WGS) entry which is preliminary data.</text>
</comment>
<accession>A0AAI9TIG7</accession>
<dbReference type="AlphaFoldDB" id="A0AAI9TIG7"/>
<protein>
    <submittedName>
        <fullName evidence="2">Uncharacterized protein</fullName>
    </submittedName>
</protein>
<sequence>MIYTWAGKLLKLIPRFTTPYKVSLKSHFQYAPKASHAIRRNTHSPREESAGPKLSLNQHPSMIFSQLLHYNHLYTPSSPENTRQFGESSLAAQQTQITILIGIRHHISIWPPARCAQAPYNLREASIP</sequence>
<evidence type="ECO:0000313" key="2">
    <source>
        <dbReference type="EMBL" id="KAJ9487718.1"/>
    </source>
</evidence>
<dbReference type="EMBL" id="LACB01000147">
    <property type="protein sequence ID" value="KAJ9487718.1"/>
    <property type="molecule type" value="Genomic_DNA"/>
</dbReference>
<gene>
    <name evidence="2" type="ORF">VN97_g5605</name>
</gene>
<reference evidence="2" key="2">
    <citation type="journal article" date="2016" name="Fungal Biol.">
        <title>Ochratoxin A production by Penicillium thymicola.</title>
        <authorList>
            <person name="Nguyen H.D.T."/>
            <person name="McMullin D.R."/>
            <person name="Ponomareva E."/>
            <person name="Riley R."/>
            <person name="Pomraning K.R."/>
            <person name="Baker S.E."/>
            <person name="Seifert K.A."/>
        </authorList>
    </citation>
    <scope>NUCLEOTIDE SEQUENCE</scope>
    <source>
        <strain evidence="2">DAOM 180753</strain>
    </source>
</reference>
<evidence type="ECO:0000256" key="1">
    <source>
        <dbReference type="SAM" id="MobiDB-lite"/>
    </source>
</evidence>